<organism evidence="1 2">
    <name type="scientific">Funneliformis mosseae</name>
    <name type="common">Endomycorrhizal fungus</name>
    <name type="synonym">Glomus mosseae</name>
    <dbReference type="NCBI Taxonomy" id="27381"/>
    <lineage>
        <taxon>Eukaryota</taxon>
        <taxon>Fungi</taxon>
        <taxon>Fungi incertae sedis</taxon>
        <taxon>Mucoromycota</taxon>
        <taxon>Glomeromycotina</taxon>
        <taxon>Glomeromycetes</taxon>
        <taxon>Glomerales</taxon>
        <taxon>Glomeraceae</taxon>
        <taxon>Funneliformis</taxon>
    </lineage>
</organism>
<reference evidence="1" key="1">
    <citation type="submission" date="2021-06" db="EMBL/GenBank/DDBJ databases">
        <authorList>
            <person name="Kallberg Y."/>
            <person name="Tangrot J."/>
            <person name="Rosling A."/>
        </authorList>
    </citation>
    <scope>NUCLEOTIDE SEQUENCE</scope>
    <source>
        <strain evidence="1">87-6 pot B 2015</strain>
    </source>
</reference>
<protein>
    <submittedName>
        <fullName evidence="1">12275_t:CDS:1</fullName>
    </submittedName>
</protein>
<evidence type="ECO:0000313" key="2">
    <source>
        <dbReference type="Proteomes" id="UP000789375"/>
    </source>
</evidence>
<dbReference type="AlphaFoldDB" id="A0A9N9GVG1"/>
<proteinExistence type="predicted"/>
<dbReference type="EMBL" id="CAJVPP010003570">
    <property type="protein sequence ID" value="CAG8632675.1"/>
    <property type="molecule type" value="Genomic_DNA"/>
</dbReference>
<feature type="non-terminal residue" evidence="1">
    <location>
        <position position="175"/>
    </location>
</feature>
<sequence length="175" mass="20334">QIIFDHQSIDIMFQIVRKGVEAAIKAEQAANLKRHKIHGDRIKIPSQRQCYTDAQWKYLLEHKIIRQFSDQYRRTHGSLPVKIKKVVYHVFAEHNLPTIKSIGGWAKWKESTITEWAFENLDNPIDSQDLSECTMAVISLFLDPHSGTVEMNEGVVTPKMIIYLNELDEIIEDFN</sequence>
<dbReference type="Proteomes" id="UP000789375">
    <property type="component" value="Unassembled WGS sequence"/>
</dbReference>
<gene>
    <name evidence="1" type="ORF">FMOSSE_LOCUS10571</name>
</gene>
<evidence type="ECO:0000313" key="1">
    <source>
        <dbReference type="EMBL" id="CAG8632675.1"/>
    </source>
</evidence>
<accession>A0A9N9GVG1</accession>
<keyword evidence="2" id="KW-1185">Reference proteome</keyword>
<name>A0A9N9GVG1_FUNMO</name>
<comment type="caution">
    <text evidence="1">The sequence shown here is derived from an EMBL/GenBank/DDBJ whole genome shotgun (WGS) entry which is preliminary data.</text>
</comment>